<evidence type="ECO:0000313" key="3">
    <source>
        <dbReference type="Proteomes" id="UP001160550"/>
    </source>
</evidence>
<reference evidence="2" key="1">
    <citation type="journal article" date="2007" name="Int. J. Syst. Evol. Microbiol.">
        <title>Luteimonas composti sp. nov., a moderately thermophilic bacterium isolated from food waste.</title>
        <authorList>
            <person name="Young C.C."/>
            <person name="Kampfer P."/>
            <person name="Chen W.M."/>
            <person name="Yen W.S."/>
            <person name="Arun A.B."/>
            <person name="Lai W.A."/>
            <person name="Shen F.T."/>
            <person name="Rekha P.D."/>
            <person name="Lin K.Y."/>
            <person name="Chou J.H."/>
        </authorList>
    </citation>
    <scope>NUCLEOTIDE SEQUENCE</scope>
    <source>
        <strain evidence="2">CC-YY355</strain>
    </source>
</reference>
<protein>
    <submittedName>
        <fullName evidence="2">Uncharacterized protein</fullName>
    </submittedName>
</protein>
<dbReference type="RefSeq" id="WP_280940858.1">
    <property type="nucleotide sequence ID" value="NZ_JARYGX010000003.1"/>
</dbReference>
<reference evidence="2" key="2">
    <citation type="submission" date="2023-04" db="EMBL/GenBank/DDBJ databases">
        <authorList>
            <person name="Sun J.-Q."/>
        </authorList>
    </citation>
    <scope>NUCLEOTIDE SEQUENCE</scope>
    <source>
        <strain evidence="2">CC-YY355</strain>
    </source>
</reference>
<name>A0ABT6MM23_9GAMM</name>
<gene>
    <name evidence="2" type="ORF">QF205_00990</name>
</gene>
<feature type="compositionally biased region" description="Low complexity" evidence="1">
    <location>
        <begin position="130"/>
        <end position="139"/>
    </location>
</feature>
<dbReference type="Proteomes" id="UP001160550">
    <property type="component" value="Unassembled WGS sequence"/>
</dbReference>
<evidence type="ECO:0000313" key="2">
    <source>
        <dbReference type="EMBL" id="MDH7451656.1"/>
    </source>
</evidence>
<keyword evidence="3" id="KW-1185">Reference proteome</keyword>
<accession>A0ABT6MM23</accession>
<sequence>MNRKLRNTILAFSVTGTVLALGLIAARPVEHAGGLEQPAIAATPHIPEARDLADAREDARQEAEDPLADEVLARGVESRVAARARQFEEEIARAPSLESAAALAAGFIATAAAETIAVELLSGEPAGSDGARAGGAEPEAAPRKRRGNVRRAVAVPYFSFARAGHGSRS</sequence>
<evidence type="ECO:0000256" key="1">
    <source>
        <dbReference type="SAM" id="MobiDB-lite"/>
    </source>
</evidence>
<proteinExistence type="predicted"/>
<organism evidence="2 3">
    <name type="scientific">Luteimonas composti</name>
    <dbReference type="NCBI Taxonomy" id="398257"/>
    <lineage>
        <taxon>Bacteria</taxon>
        <taxon>Pseudomonadati</taxon>
        <taxon>Pseudomonadota</taxon>
        <taxon>Gammaproteobacteria</taxon>
        <taxon>Lysobacterales</taxon>
        <taxon>Lysobacteraceae</taxon>
        <taxon>Luteimonas</taxon>
    </lineage>
</organism>
<dbReference type="EMBL" id="JARYGX010000003">
    <property type="protein sequence ID" value="MDH7451656.1"/>
    <property type="molecule type" value="Genomic_DNA"/>
</dbReference>
<comment type="caution">
    <text evidence="2">The sequence shown here is derived from an EMBL/GenBank/DDBJ whole genome shotgun (WGS) entry which is preliminary data.</text>
</comment>
<feature type="region of interest" description="Disordered" evidence="1">
    <location>
        <begin position="125"/>
        <end position="148"/>
    </location>
</feature>